<gene>
    <name evidence="1" type="ORF">CYMTET_32197</name>
</gene>
<proteinExistence type="predicted"/>
<evidence type="ECO:0000313" key="2">
    <source>
        <dbReference type="Proteomes" id="UP001190700"/>
    </source>
</evidence>
<keyword evidence="2" id="KW-1185">Reference proteome</keyword>
<sequence>MEPAFVLNHSQTFCLDAAMEGVYRVVLLDSGGTTSRVEVVDSNGCVLGRASGRSASTCSLLGWEDDGGIAGVCGTMGCPSGSRYQSFWAAEAYCEGLGARMCTQEEVAAGESNTQGPCADEAMYYDTWTSTPCDQQDGRAGYQIVNLHYMGGFDCSDPSSLVSGQPGRCCADVEIPERTQQYCPGGGGLAACCDVDGDCGDGDAEWCCGDAFYCSTSDLVAAAKGGRVCPGGRVSLSGLLHLRTRGEREPEALAGYDAIGTGHCIVDHGPFESNPRVNGVLKEIESVDANECASACDRRDHCSAFSITGSGVALCRLYSMVPSHVARNSDFDENGGQCYVKIFDGKESCMSSAREYFNGTDVGEGWADCPADQRYQLRMTAGSYASDILVQLQRRGYVPYTIYLEDPVESQAATASLETLDYEDTNSTTSAYNVHTSLALSQLRDLEVQELQVCLAPGIYDVEYMDDPTGMFREGGAEDKNHSNPWYGATFAIADSGGCIVVDVTADDKNDDQVVWRVSFTVEMGNDTVEASEISASSNGSGGSCTEMDLTCPYSDLVLETSL</sequence>
<dbReference type="Proteomes" id="UP001190700">
    <property type="component" value="Unassembled WGS sequence"/>
</dbReference>
<reference evidence="1 2" key="1">
    <citation type="journal article" date="2015" name="Genome Biol. Evol.">
        <title>Comparative Genomics of a Bacterivorous Green Alga Reveals Evolutionary Causalities and Consequences of Phago-Mixotrophic Mode of Nutrition.</title>
        <authorList>
            <person name="Burns J.A."/>
            <person name="Paasch A."/>
            <person name="Narechania A."/>
            <person name="Kim E."/>
        </authorList>
    </citation>
    <scope>NUCLEOTIDE SEQUENCE [LARGE SCALE GENOMIC DNA]</scope>
    <source>
        <strain evidence="1 2">PLY_AMNH</strain>
    </source>
</reference>
<dbReference type="EMBL" id="LGRX02019275">
    <property type="protein sequence ID" value="KAK3258771.1"/>
    <property type="molecule type" value="Genomic_DNA"/>
</dbReference>
<feature type="non-terminal residue" evidence="1">
    <location>
        <position position="563"/>
    </location>
</feature>
<name>A0AAE0FG90_9CHLO</name>
<protein>
    <recommendedName>
        <fullName evidence="3">Apple domain-containing protein</fullName>
    </recommendedName>
</protein>
<accession>A0AAE0FG90</accession>
<comment type="caution">
    <text evidence="1">The sequence shown here is derived from an EMBL/GenBank/DDBJ whole genome shotgun (WGS) entry which is preliminary data.</text>
</comment>
<dbReference type="AlphaFoldDB" id="A0AAE0FG90"/>
<evidence type="ECO:0008006" key="3">
    <source>
        <dbReference type="Google" id="ProtNLM"/>
    </source>
</evidence>
<organism evidence="1 2">
    <name type="scientific">Cymbomonas tetramitiformis</name>
    <dbReference type="NCBI Taxonomy" id="36881"/>
    <lineage>
        <taxon>Eukaryota</taxon>
        <taxon>Viridiplantae</taxon>
        <taxon>Chlorophyta</taxon>
        <taxon>Pyramimonadophyceae</taxon>
        <taxon>Pyramimonadales</taxon>
        <taxon>Pyramimonadaceae</taxon>
        <taxon>Cymbomonas</taxon>
    </lineage>
</organism>
<evidence type="ECO:0000313" key="1">
    <source>
        <dbReference type="EMBL" id="KAK3258771.1"/>
    </source>
</evidence>